<gene>
    <name evidence="1" type="ORF">ElyMa_000487100</name>
</gene>
<accession>A0AAV4FV33</accession>
<name>A0AAV4FV33_9GAST</name>
<keyword evidence="2" id="KW-1185">Reference proteome</keyword>
<comment type="caution">
    <text evidence="1">The sequence shown here is derived from an EMBL/GenBank/DDBJ whole genome shotgun (WGS) entry which is preliminary data.</text>
</comment>
<organism evidence="1 2">
    <name type="scientific">Elysia marginata</name>
    <dbReference type="NCBI Taxonomy" id="1093978"/>
    <lineage>
        <taxon>Eukaryota</taxon>
        <taxon>Metazoa</taxon>
        <taxon>Spiralia</taxon>
        <taxon>Lophotrochozoa</taxon>
        <taxon>Mollusca</taxon>
        <taxon>Gastropoda</taxon>
        <taxon>Heterobranchia</taxon>
        <taxon>Euthyneura</taxon>
        <taxon>Panpulmonata</taxon>
        <taxon>Sacoglossa</taxon>
        <taxon>Placobranchoidea</taxon>
        <taxon>Plakobranchidae</taxon>
        <taxon>Elysia</taxon>
    </lineage>
</organism>
<evidence type="ECO:0000313" key="2">
    <source>
        <dbReference type="Proteomes" id="UP000762676"/>
    </source>
</evidence>
<sequence>MWSCPPDTVVLDSSGLHSNAMMVRYNVSGNSSSSSNGSIVGVVVGAGTSNGAGGADSAHHSQPHLLCVVVNNSSGDPLNEDLNKFSSALSPTIDILVACYLLVLGKIRPL</sequence>
<dbReference type="Proteomes" id="UP000762676">
    <property type="component" value="Unassembled WGS sequence"/>
</dbReference>
<proteinExistence type="predicted"/>
<reference evidence="1 2" key="1">
    <citation type="journal article" date="2021" name="Elife">
        <title>Chloroplast acquisition without the gene transfer in kleptoplastic sea slugs, Plakobranchus ocellatus.</title>
        <authorList>
            <person name="Maeda T."/>
            <person name="Takahashi S."/>
            <person name="Yoshida T."/>
            <person name="Shimamura S."/>
            <person name="Takaki Y."/>
            <person name="Nagai Y."/>
            <person name="Toyoda A."/>
            <person name="Suzuki Y."/>
            <person name="Arimoto A."/>
            <person name="Ishii H."/>
            <person name="Satoh N."/>
            <person name="Nishiyama T."/>
            <person name="Hasebe M."/>
            <person name="Maruyama T."/>
            <person name="Minagawa J."/>
            <person name="Obokata J."/>
            <person name="Shigenobu S."/>
        </authorList>
    </citation>
    <scope>NUCLEOTIDE SEQUENCE [LARGE SCALE GENOMIC DNA]</scope>
</reference>
<evidence type="ECO:0000313" key="1">
    <source>
        <dbReference type="EMBL" id="GFR76593.1"/>
    </source>
</evidence>
<protein>
    <submittedName>
        <fullName evidence="1">Uncharacterized protein</fullName>
    </submittedName>
</protein>
<dbReference type="AlphaFoldDB" id="A0AAV4FV33"/>
<dbReference type="EMBL" id="BMAT01000930">
    <property type="protein sequence ID" value="GFR76593.1"/>
    <property type="molecule type" value="Genomic_DNA"/>
</dbReference>